<feature type="domain" description="Chitin-binding type-2" evidence="2">
    <location>
        <begin position="129"/>
        <end position="184"/>
    </location>
</feature>
<dbReference type="SUPFAM" id="SSF57625">
    <property type="entry name" value="Invertebrate chitin-binding proteins"/>
    <property type="match status" value="1"/>
</dbReference>
<name>A0A182WPT9_9DIPT</name>
<organism evidence="3 4">
    <name type="scientific">Anopheles minimus</name>
    <dbReference type="NCBI Taxonomy" id="112268"/>
    <lineage>
        <taxon>Eukaryota</taxon>
        <taxon>Metazoa</taxon>
        <taxon>Ecdysozoa</taxon>
        <taxon>Arthropoda</taxon>
        <taxon>Hexapoda</taxon>
        <taxon>Insecta</taxon>
        <taxon>Pterygota</taxon>
        <taxon>Neoptera</taxon>
        <taxon>Endopterygota</taxon>
        <taxon>Diptera</taxon>
        <taxon>Nematocera</taxon>
        <taxon>Culicoidea</taxon>
        <taxon>Culicidae</taxon>
        <taxon>Anophelinae</taxon>
        <taxon>Anopheles</taxon>
    </lineage>
</organism>
<protein>
    <recommendedName>
        <fullName evidence="2">Chitin-binding type-2 domain-containing protein</fullName>
    </recommendedName>
</protein>
<dbReference type="GO" id="GO:0008061">
    <property type="term" value="F:chitin binding"/>
    <property type="evidence" value="ECO:0007669"/>
    <property type="project" value="InterPro"/>
</dbReference>
<evidence type="ECO:0000313" key="4">
    <source>
        <dbReference type="Proteomes" id="UP000075920"/>
    </source>
</evidence>
<evidence type="ECO:0000313" key="3">
    <source>
        <dbReference type="EnsemblMetazoa" id="AMIN014678-PA"/>
    </source>
</evidence>
<keyword evidence="1" id="KW-0732">Signal</keyword>
<dbReference type="GO" id="GO:0005576">
    <property type="term" value="C:extracellular region"/>
    <property type="evidence" value="ECO:0007669"/>
    <property type="project" value="InterPro"/>
</dbReference>
<dbReference type="VEuPathDB" id="VectorBase:AMIN014678"/>
<reference evidence="3" key="2">
    <citation type="submission" date="2020-05" db="UniProtKB">
        <authorList>
            <consortium name="EnsemblMetazoa"/>
        </authorList>
    </citation>
    <scope>IDENTIFICATION</scope>
    <source>
        <strain evidence="3">MINIMUS1</strain>
    </source>
</reference>
<accession>A0A182WPT9</accession>
<feature type="chain" id="PRO_5008141692" description="Chitin-binding type-2 domain-containing protein" evidence="1">
    <location>
        <begin position="18"/>
        <end position="187"/>
    </location>
</feature>
<feature type="signal peptide" evidence="1">
    <location>
        <begin position="1"/>
        <end position="17"/>
    </location>
</feature>
<reference evidence="4" key="1">
    <citation type="submission" date="2013-03" db="EMBL/GenBank/DDBJ databases">
        <title>The Genome Sequence of Anopheles minimus MINIMUS1.</title>
        <authorList>
            <consortium name="The Broad Institute Genomics Platform"/>
            <person name="Neafsey D.E."/>
            <person name="Walton C."/>
            <person name="Walker B."/>
            <person name="Young S.K."/>
            <person name="Zeng Q."/>
            <person name="Gargeya S."/>
            <person name="Fitzgerald M."/>
            <person name="Haas B."/>
            <person name="Abouelleil A."/>
            <person name="Allen A.W."/>
            <person name="Alvarado L."/>
            <person name="Arachchi H.M."/>
            <person name="Berlin A.M."/>
            <person name="Chapman S.B."/>
            <person name="Gainer-Dewar J."/>
            <person name="Goldberg J."/>
            <person name="Griggs A."/>
            <person name="Gujja S."/>
            <person name="Hansen M."/>
            <person name="Howarth C."/>
            <person name="Imamovic A."/>
            <person name="Ireland A."/>
            <person name="Larimer J."/>
            <person name="McCowan C."/>
            <person name="Murphy C."/>
            <person name="Pearson M."/>
            <person name="Poon T.W."/>
            <person name="Priest M."/>
            <person name="Roberts A."/>
            <person name="Saif S."/>
            <person name="Shea T."/>
            <person name="Sisk P."/>
            <person name="Sykes S."/>
            <person name="Wortman J."/>
            <person name="Nusbaum C."/>
            <person name="Birren B."/>
        </authorList>
    </citation>
    <scope>NUCLEOTIDE SEQUENCE [LARGE SCALE GENOMIC DNA]</scope>
    <source>
        <strain evidence="4">MINIMUS1</strain>
    </source>
</reference>
<proteinExistence type="predicted"/>
<keyword evidence="4" id="KW-1185">Reference proteome</keyword>
<evidence type="ECO:0000259" key="2">
    <source>
        <dbReference type="PROSITE" id="PS50940"/>
    </source>
</evidence>
<dbReference type="InterPro" id="IPR036508">
    <property type="entry name" value="Chitin-bd_dom_sf"/>
</dbReference>
<evidence type="ECO:0000256" key="1">
    <source>
        <dbReference type="SAM" id="SignalP"/>
    </source>
</evidence>
<sequence length="187" mass="20514">MAYLALLLLVSTVMVAGQTIDNPIFPVEACGNRTACTSAKYMEQSHEFCKDYAERVAVPSKVCLNGVIMCDNYSRTGACFSPPSNLLTNCNYAIANCFSYLNDEVAVESTTDVVTTTTNQSTSDSPQVGDRCTSAGKRTASIKSCVRYLECSGEYYIERACNDGYIFYEPFGFCLPGDVNRCQLYTL</sequence>
<dbReference type="PROSITE" id="PS50940">
    <property type="entry name" value="CHIT_BIND_II"/>
    <property type="match status" value="1"/>
</dbReference>
<dbReference type="Proteomes" id="UP000075920">
    <property type="component" value="Unassembled WGS sequence"/>
</dbReference>
<dbReference type="STRING" id="112268.A0A182WPT9"/>
<dbReference type="EnsemblMetazoa" id="AMIN014678-RA">
    <property type="protein sequence ID" value="AMIN014678-PA"/>
    <property type="gene ID" value="AMIN014678"/>
</dbReference>
<dbReference type="AlphaFoldDB" id="A0A182WPT9"/>
<dbReference type="InterPro" id="IPR002557">
    <property type="entry name" value="Chitin-bd_dom"/>
</dbReference>